<gene>
    <name evidence="1" type="ORF">CSSPTR1EN2_LOCUS8240</name>
</gene>
<evidence type="ECO:0000313" key="1">
    <source>
        <dbReference type="EMBL" id="CAK9206221.1"/>
    </source>
</evidence>
<dbReference type="EMBL" id="OZ019907">
    <property type="protein sequence ID" value="CAK9206221.1"/>
    <property type="molecule type" value="Genomic_DNA"/>
</dbReference>
<accession>A0ABP0TVP0</accession>
<dbReference type="Proteomes" id="UP001497512">
    <property type="component" value="Chromosome 15"/>
</dbReference>
<name>A0ABP0TVP0_9BRYO</name>
<sequence>MIKSNFTRSEFVVLSSDHSKSPALSPLLCIKYREEIVAGQLVQVLEAQEAEEEALAETQRQHGSWLWFKSKTLEWNQERGYRWLDFKLISSSDSSSLEEDGASPAERSDEQRMLSPRLVLEGDPRYHYFSAVMKFIPGAAAGTTDAIWTATYVPVGDMGPPEHIKGIAILVFKALAGAVEANYTCSESATYAI</sequence>
<dbReference type="SUPFAM" id="SSF55961">
    <property type="entry name" value="Bet v1-like"/>
    <property type="match status" value="1"/>
</dbReference>
<organism evidence="1 2">
    <name type="scientific">Sphagnum troendelagicum</name>
    <dbReference type="NCBI Taxonomy" id="128251"/>
    <lineage>
        <taxon>Eukaryota</taxon>
        <taxon>Viridiplantae</taxon>
        <taxon>Streptophyta</taxon>
        <taxon>Embryophyta</taxon>
        <taxon>Bryophyta</taxon>
        <taxon>Sphagnophytina</taxon>
        <taxon>Sphagnopsida</taxon>
        <taxon>Sphagnales</taxon>
        <taxon>Sphagnaceae</taxon>
        <taxon>Sphagnum</taxon>
    </lineage>
</organism>
<evidence type="ECO:0000313" key="2">
    <source>
        <dbReference type="Proteomes" id="UP001497512"/>
    </source>
</evidence>
<evidence type="ECO:0008006" key="3">
    <source>
        <dbReference type="Google" id="ProtNLM"/>
    </source>
</evidence>
<keyword evidence="2" id="KW-1185">Reference proteome</keyword>
<proteinExistence type="predicted"/>
<reference evidence="1" key="1">
    <citation type="submission" date="2024-02" db="EMBL/GenBank/DDBJ databases">
        <authorList>
            <consortium name="ELIXIR-Norway"/>
            <consortium name="Elixir Norway"/>
        </authorList>
    </citation>
    <scope>NUCLEOTIDE SEQUENCE</scope>
</reference>
<protein>
    <recommendedName>
        <fullName evidence="3">START domain-containing protein</fullName>
    </recommendedName>
</protein>